<dbReference type="Pfam" id="PF00237">
    <property type="entry name" value="Ribosomal_L22"/>
    <property type="match status" value="1"/>
</dbReference>
<evidence type="ECO:0000256" key="3">
    <source>
        <dbReference type="ARBA" id="ARBA00023274"/>
    </source>
</evidence>
<keyword evidence="5" id="KW-0699">rRNA-binding</keyword>
<evidence type="ECO:0000256" key="1">
    <source>
        <dbReference type="ARBA" id="ARBA00009451"/>
    </source>
</evidence>
<evidence type="ECO:0000256" key="6">
    <source>
        <dbReference type="RuleBase" id="RU004008"/>
    </source>
</evidence>
<keyword evidence="3 4" id="KW-0687">Ribonucleoprotein</keyword>
<evidence type="ECO:0000313" key="7">
    <source>
        <dbReference type="EMBL" id="RYC75167.1"/>
    </source>
</evidence>
<evidence type="ECO:0000256" key="4">
    <source>
        <dbReference type="RuleBase" id="RU004005"/>
    </source>
</evidence>
<keyword evidence="8" id="KW-1185">Reference proteome</keyword>
<evidence type="ECO:0000313" key="8">
    <source>
        <dbReference type="Proteomes" id="UP001191019"/>
    </source>
</evidence>
<dbReference type="RefSeq" id="WP_129734349.1">
    <property type="nucleotide sequence ID" value="NZ_PRLM01000001.1"/>
</dbReference>
<keyword evidence="5" id="KW-0694">RNA-binding</keyword>
<comment type="caution">
    <text evidence="7">The sequence shown here is derived from an EMBL/GenBank/DDBJ whole genome shotgun (WGS) entry which is preliminary data.</text>
</comment>
<gene>
    <name evidence="7" type="primary">rplV</name>
    <name evidence="7" type="ORF">G3RUM_00110</name>
</gene>
<keyword evidence="2 4" id="KW-0689">Ribosomal protein</keyword>
<protein>
    <recommendedName>
        <fullName evidence="6">50S ribosomal protein L22</fullName>
    </recommendedName>
</protein>
<dbReference type="InterPro" id="IPR001063">
    <property type="entry name" value="Ribosomal_uL22"/>
</dbReference>
<dbReference type="SUPFAM" id="SSF54843">
    <property type="entry name" value="Ribosomal protein L22"/>
    <property type="match status" value="1"/>
</dbReference>
<evidence type="ECO:0000256" key="5">
    <source>
        <dbReference type="RuleBase" id="RU004006"/>
    </source>
</evidence>
<reference evidence="7 8" key="2">
    <citation type="journal article" date="2020" name="Cell Rep.">
        <title>Acquisition and Adaptation of Ultra-small Parasitic Reduced Genome Bacteria to Mammalian Hosts.</title>
        <authorList>
            <person name="McLean J.S."/>
            <person name="Bor B."/>
            <person name="Kerns K.A."/>
            <person name="Liu Q."/>
            <person name="To T.T."/>
            <person name="Solden L."/>
            <person name="Hendrickson E.L."/>
            <person name="Wrighton K."/>
            <person name="Shi W."/>
            <person name="He X."/>
        </authorList>
    </citation>
    <scope>NUCLEOTIDE SEQUENCE [LARGE SCALE GENOMIC DNA]</scope>
    <source>
        <strain evidence="7 8">TM7_G3_2_Rum_HOT_351B</strain>
    </source>
</reference>
<dbReference type="InterPro" id="IPR036394">
    <property type="entry name" value="Ribosomal_uL22_sf"/>
</dbReference>
<dbReference type="Gene3D" id="3.90.470.10">
    <property type="entry name" value="Ribosomal protein L22/L17"/>
    <property type="match status" value="1"/>
</dbReference>
<organism evidence="7 8">
    <name type="scientific">Candidatus Nanosyncoccus alces</name>
    <dbReference type="NCBI Taxonomy" id="2171997"/>
    <lineage>
        <taxon>Bacteria</taxon>
        <taxon>Candidatus Saccharimonadota</taxon>
        <taxon>Candidatus Nanosyncoccalia</taxon>
        <taxon>Candidatus Nanosyncoccales</taxon>
        <taxon>Candidatus Nanosyncoccaceae</taxon>
        <taxon>Candidatus Nanosyncoccus</taxon>
    </lineage>
</organism>
<dbReference type="PANTHER" id="PTHR13501:SF8">
    <property type="entry name" value="LARGE RIBOSOMAL SUBUNIT PROTEIN UL22M"/>
    <property type="match status" value="1"/>
</dbReference>
<dbReference type="Proteomes" id="UP001191019">
    <property type="component" value="Unassembled WGS sequence"/>
</dbReference>
<sequence>MAETYFAHAYEKGIDSQPRKTSIVASLVRDRYVADAVVILEHTPRRAARAVLKAVESANANLLNNSKVSIDPKTIRIARIFVTSGTRMRRYKPASRGRALPYEKISSNIFVEVAGEEKVKKTAEAKTAKAEAKKEKK</sequence>
<dbReference type="InterPro" id="IPR047867">
    <property type="entry name" value="Ribosomal_uL22_bac/org-type"/>
</dbReference>
<proteinExistence type="inferred from homology"/>
<comment type="subunit">
    <text evidence="5">Part of the 50S ribosomal subunit.</text>
</comment>
<reference evidence="7 8" key="1">
    <citation type="journal article" date="2018" name="bioRxiv">
        <title>Evidence of independent acquisition and adaption of ultra-small bacteria to human hosts across the highly diverse yet reduced genomes of the phylum Saccharibacteria.</title>
        <authorList>
            <person name="McLean J.S."/>
            <person name="Bor B."/>
            <person name="To T.T."/>
            <person name="Liu Q."/>
            <person name="Kearns K.A."/>
            <person name="Solden L.M."/>
            <person name="Wrighton K.C."/>
            <person name="He X."/>
            <person name="Shi W."/>
        </authorList>
    </citation>
    <scope>NUCLEOTIDE SEQUENCE [LARGE SCALE GENOMIC DNA]</scope>
    <source>
        <strain evidence="7 8">TM7_G3_2_Rum_HOT_351B</strain>
    </source>
</reference>
<comment type="function">
    <text evidence="6">This protein binds specifically to 23S rRNA; its binding is stimulated by other ribosomal proteins, e.g., L4, L17, and L20. It is important during the early stages of 50S assembly. It makes multiple contacts with different domains of the 23S rRNA in the assembled 50S subunit and ribosome.</text>
</comment>
<dbReference type="EMBL" id="PRLM01000001">
    <property type="protein sequence ID" value="RYC75167.1"/>
    <property type="molecule type" value="Genomic_DNA"/>
</dbReference>
<dbReference type="GO" id="GO:0005840">
    <property type="term" value="C:ribosome"/>
    <property type="evidence" value="ECO:0007669"/>
    <property type="project" value="UniProtKB-KW"/>
</dbReference>
<comment type="similarity">
    <text evidence="1 4">Belongs to the universal ribosomal protein uL22 family.</text>
</comment>
<dbReference type="PANTHER" id="PTHR13501">
    <property type="entry name" value="CHLOROPLAST 50S RIBOSOMAL PROTEIN L22-RELATED"/>
    <property type="match status" value="1"/>
</dbReference>
<evidence type="ECO:0000256" key="2">
    <source>
        <dbReference type="ARBA" id="ARBA00022980"/>
    </source>
</evidence>
<accession>A0ABY0FMN6</accession>
<name>A0ABY0FMN6_9BACT</name>